<dbReference type="AlphaFoldDB" id="A0A3N4HTA5"/>
<dbReference type="EMBL" id="ML119758">
    <property type="protein sequence ID" value="RPA75748.1"/>
    <property type="molecule type" value="Genomic_DNA"/>
</dbReference>
<name>A0A3N4HTA5_ASCIM</name>
<evidence type="ECO:0000313" key="2">
    <source>
        <dbReference type="Proteomes" id="UP000275078"/>
    </source>
</evidence>
<reference evidence="1 2" key="1">
    <citation type="journal article" date="2018" name="Nat. Ecol. Evol.">
        <title>Pezizomycetes genomes reveal the molecular basis of ectomycorrhizal truffle lifestyle.</title>
        <authorList>
            <person name="Murat C."/>
            <person name="Payen T."/>
            <person name="Noel B."/>
            <person name="Kuo A."/>
            <person name="Morin E."/>
            <person name="Chen J."/>
            <person name="Kohler A."/>
            <person name="Krizsan K."/>
            <person name="Balestrini R."/>
            <person name="Da Silva C."/>
            <person name="Montanini B."/>
            <person name="Hainaut M."/>
            <person name="Levati E."/>
            <person name="Barry K.W."/>
            <person name="Belfiori B."/>
            <person name="Cichocki N."/>
            <person name="Clum A."/>
            <person name="Dockter R.B."/>
            <person name="Fauchery L."/>
            <person name="Guy J."/>
            <person name="Iotti M."/>
            <person name="Le Tacon F."/>
            <person name="Lindquist E.A."/>
            <person name="Lipzen A."/>
            <person name="Malagnac F."/>
            <person name="Mello A."/>
            <person name="Molinier V."/>
            <person name="Miyauchi S."/>
            <person name="Poulain J."/>
            <person name="Riccioni C."/>
            <person name="Rubini A."/>
            <person name="Sitrit Y."/>
            <person name="Splivallo R."/>
            <person name="Traeger S."/>
            <person name="Wang M."/>
            <person name="Zifcakova L."/>
            <person name="Wipf D."/>
            <person name="Zambonelli A."/>
            <person name="Paolocci F."/>
            <person name="Nowrousian M."/>
            <person name="Ottonello S."/>
            <person name="Baldrian P."/>
            <person name="Spatafora J.W."/>
            <person name="Henrissat B."/>
            <person name="Nagy L.G."/>
            <person name="Aury J.M."/>
            <person name="Wincker P."/>
            <person name="Grigoriev I.V."/>
            <person name="Bonfante P."/>
            <person name="Martin F.M."/>
        </authorList>
    </citation>
    <scope>NUCLEOTIDE SEQUENCE [LARGE SCALE GENOMIC DNA]</scope>
    <source>
        <strain evidence="1 2">RN42</strain>
    </source>
</reference>
<proteinExistence type="predicted"/>
<dbReference type="Proteomes" id="UP000275078">
    <property type="component" value="Unassembled WGS sequence"/>
</dbReference>
<gene>
    <name evidence="1" type="ORF">BJ508DRAFT_311746</name>
</gene>
<accession>A0A3N4HTA5</accession>
<protein>
    <submittedName>
        <fullName evidence="1">Uncharacterized protein</fullName>
    </submittedName>
</protein>
<sequence>MPRINLADFPERAPDAIDIENLKFPIIPQSQAAFYGQDVMMKQEQNLHTMKHSVHALKIAREQYQEALQEAHKKEAFNAHKRVRAKTWASKLTADGAMATKARRAGLSAEEQEYLVETILLYHTKHGQGNGLRLQQGGHHGDPYRDVFINTMLLDIEAGTTFAIEADKAALFTFENISVCYHPAAKEYGRMQVN</sequence>
<evidence type="ECO:0000313" key="1">
    <source>
        <dbReference type="EMBL" id="RPA75748.1"/>
    </source>
</evidence>
<organism evidence="1 2">
    <name type="scientific">Ascobolus immersus RN42</name>
    <dbReference type="NCBI Taxonomy" id="1160509"/>
    <lineage>
        <taxon>Eukaryota</taxon>
        <taxon>Fungi</taxon>
        <taxon>Dikarya</taxon>
        <taxon>Ascomycota</taxon>
        <taxon>Pezizomycotina</taxon>
        <taxon>Pezizomycetes</taxon>
        <taxon>Pezizales</taxon>
        <taxon>Ascobolaceae</taxon>
        <taxon>Ascobolus</taxon>
    </lineage>
</organism>
<keyword evidence="2" id="KW-1185">Reference proteome</keyword>